<keyword evidence="3" id="KW-1185">Reference proteome</keyword>
<name>A0A0D2LTE5_HYPSF</name>
<feature type="compositionally biased region" description="Low complexity" evidence="1">
    <location>
        <begin position="288"/>
        <end position="317"/>
    </location>
</feature>
<dbReference type="AlphaFoldDB" id="A0A0D2LTE5"/>
<protein>
    <submittedName>
        <fullName evidence="2">Uncharacterized protein</fullName>
    </submittedName>
</protein>
<dbReference type="InterPro" id="IPR029005">
    <property type="entry name" value="LIM-bd/SEUSS"/>
</dbReference>
<dbReference type="STRING" id="945553.A0A0D2LTE5"/>
<accession>A0A0D2LTE5</accession>
<dbReference type="Pfam" id="PF01803">
    <property type="entry name" value="LIM_bind"/>
    <property type="match status" value="1"/>
</dbReference>
<dbReference type="OrthoDB" id="774557at2759"/>
<gene>
    <name evidence="2" type="ORF">HYPSUDRAFT_209001</name>
</gene>
<reference evidence="3" key="1">
    <citation type="submission" date="2014-04" db="EMBL/GenBank/DDBJ databases">
        <title>Evolutionary Origins and Diversification of the Mycorrhizal Mutualists.</title>
        <authorList>
            <consortium name="DOE Joint Genome Institute"/>
            <consortium name="Mycorrhizal Genomics Consortium"/>
            <person name="Kohler A."/>
            <person name="Kuo A."/>
            <person name="Nagy L.G."/>
            <person name="Floudas D."/>
            <person name="Copeland A."/>
            <person name="Barry K.W."/>
            <person name="Cichocki N."/>
            <person name="Veneault-Fourrey C."/>
            <person name="LaButti K."/>
            <person name="Lindquist E.A."/>
            <person name="Lipzen A."/>
            <person name="Lundell T."/>
            <person name="Morin E."/>
            <person name="Murat C."/>
            <person name="Riley R."/>
            <person name="Ohm R."/>
            <person name="Sun H."/>
            <person name="Tunlid A."/>
            <person name="Henrissat B."/>
            <person name="Grigoriev I.V."/>
            <person name="Hibbett D.S."/>
            <person name="Martin F."/>
        </authorList>
    </citation>
    <scope>NUCLEOTIDE SEQUENCE [LARGE SCALE GENOMIC DNA]</scope>
    <source>
        <strain evidence="3">FD-334 SS-4</strain>
    </source>
</reference>
<dbReference type="Proteomes" id="UP000054270">
    <property type="component" value="Unassembled WGS sequence"/>
</dbReference>
<sequence length="725" mass="77506">MATMQFFETMRAGEDPLKMFLSPDGEYLAIIFAYGRVVEIFSRSGAELKWSAVAVARREDDGYGRLISIVWHPFLPRQLLFVYPAAVRAISFTDEGEVNTHHSWSLGIILRNPATHACINESATELSLFVENSIFTLPSPFSLIFSGRMISQWSSVRVTRLGYNDQPSQAPLVLYEAGLVSGEGRVFLFKKGKALVCILNVNEFSGIEIGEFEVNTSRNWLSFPSDIPLTDLNAPVPVPVAVAVAGHASRLRPVQQCDRARSRIPRLGSRSTTTITHRALTGAGYGVSPRSSSRFLKSTSRSRSRQAGSSSASSSRTVKNGHMCCRVTFILGDTFIRDDDASAKAHLRAGCGRALADAAGRHVRPIGRDQGDVAPLNGIGTIGGRAGMDMNISTYSLGAGAGGGRLGSIAAGDGRAGRAECAECWDSGGGGFCGGCCSADWAAPSYVGVAQSRVKCMNLTLVGARELFFAQGHYVVECVSAVSMWMYRYVNGYTATLRGPLTVHAIIATMGSGLTSQTLKFEVFQFHANMHDKYIASDAIVGARTLERNHPRTFLDIQVIQAAATAADTVITAQQDEDRCAEPRIFIGQAVLPGEPANAYGIPQATMRCLELAESVSSVADLIEHAHDNKMGPMDALKRMTQHIRDMTATTSSWPVSALPVPAAAPPLPPSTLLVPFSQYAPPPTLRPMPPGPMPSAKLYSSAPSSVTELAAAAAAVAAHGYAGT</sequence>
<proteinExistence type="predicted"/>
<evidence type="ECO:0000256" key="1">
    <source>
        <dbReference type="SAM" id="MobiDB-lite"/>
    </source>
</evidence>
<evidence type="ECO:0000313" key="3">
    <source>
        <dbReference type="Proteomes" id="UP000054270"/>
    </source>
</evidence>
<feature type="region of interest" description="Disordered" evidence="1">
    <location>
        <begin position="279"/>
        <end position="317"/>
    </location>
</feature>
<dbReference type="PANTHER" id="PTHR10378">
    <property type="entry name" value="LIM DOMAIN-BINDING PROTEIN"/>
    <property type="match status" value="1"/>
</dbReference>
<organism evidence="2 3">
    <name type="scientific">Hypholoma sublateritium (strain FD-334 SS-4)</name>
    <dbReference type="NCBI Taxonomy" id="945553"/>
    <lineage>
        <taxon>Eukaryota</taxon>
        <taxon>Fungi</taxon>
        <taxon>Dikarya</taxon>
        <taxon>Basidiomycota</taxon>
        <taxon>Agaricomycotina</taxon>
        <taxon>Agaricomycetes</taxon>
        <taxon>Agaricomycetidae</taxon>
        <taxon>Agaricales</taxon>
        <taxon>Agaricineae</taxon>
        <taxon>Strophariaceae</taxon>
        <taxon>Hypholoma</taxon>
    </lineage>
</organism>
<dbReference type="EMBL" id="KN817695">
    <property type="protein sequence ID" value="KJA14088.1"/>
    <property type="molecule type" value="Genomic_DNA"/>
</dbReference>
<evidence type="ECO:0000313" key="2">
    <source>
        <dbReference type="EMBL" id="KJA14088.1"/>
    </source>
</evidence>